<protein>
    <submittedName>
        <fullName evidence="1">Uncharacterized protein</fullName>
    </submittedName>
</protein>
<evidence type="ECO:0000313" key="2">
    <source>
        <dbReference type="Proteomes" id="UP000031036"/>
    </source>
</evidence>
<dbReference type="EMBL" id="JPKZ01000385">
    <property type="protein sequence ID" value="KHN87667.1"/>
    <property type="molecule type" value="Genomic_DNA"/>
</dbReference>
<comment type="caution">
    <text evidence="1">The sequence shown here is derived from an EMBL/GenBank/DDBJ whole genome shotgun (WGS) entry which is preliminary data.</text>
</comment>
<name>A0A0B2W222_TOXCA</name>
<organism evidence="1 2">
    <name type="scientific">Toxocara canis</name>
    <name type="common">Canine roundworm</name>
    <dbReference type="NCBI Taxonomy" id="6265"/>
    <lineage>
        <taxon>Eukaryota</taxon>
        <taxon>Metazoa</taxon>
        <taxon>Ecdysozoa</taxon>
        <taxon>Nematoda</taxon>
        <taxon>Chromadorea</taxon>
        <taxon>Rhabditida</taxon>
        <taxon>Spirurina</taxon>
        <taxon>Ascaridomorpha</taxon>
        <taxon>Ascaridoidea</taxon>
        <taxon>Toxocaridae</taxon>
        <taxon>Toxocara</taxon>
    </lineage>
</organism>
<reference evidence="1 2" key="1">
    <citation type="submission" date="2014-11" db="EMBL/GenBank/DDBJ databases">
        <title>Genetic blueprint of the zoonotic pathogen Toxocara canis.</title>
        <authorList>
            <person name="Zhu X.-Q."/>
            <person name="Korhonen P.K."/>
            <person name="Cai H."/>
            <person name="Young N.D."/>
            <person name="Nejsum P."/>
            <person name="von Samson-Himmelstjerna G."/>
            <person name="Boag P.R."/>
            <person name="Tan P."/>
            <person name="Li Q."/>
            <person name="Min J."/>
            <person name="Yang Y."/>
            <person name="Wang X."/>
            <person name="Fang X."/>
            <person name="Hall R.S."/>
            <person name="Hofmann A."/>
            <person name="Sternberg P.W."/>
            <person name="Jex A.R."/>
            <person name="Gasser R.B."/>
        </authorList>
    </citation>
    <scope>NUCLEOTIDE SEQUENCE [LARGE SCALE GENOMIC DNA]</scope>
    <source>
        <strain evidence="1">PN_DK_2014</strain>
    </source>
</reference>
<gene>
    <name evidence="1" type="ORF">Tcan_11313</name>
</gene>
<dbReference type="Proteomes" id="UP000031036">
    <property type="component" value="Unassembled WGS sequence"/>
</dbReference>
<accession>A0A0B2W222</accession>
<keyword evidence="2" id="KW-1185">Reference proteome</keyword>
<dbReference type="AlphaFoldDB" id="A0A0B2W222"/>
<evidence type="ECO:0000313" key="1">
    <source>
        <dbReference type="EMBL" id="KHN87667.1"/>
    </source>
</evidence>
<proteinExistence type="predicted"/>
<sequence length="67" mass="7819">MQFRTLSLFVVVAYLLAFKRPLFFKNHIVTNSLKEGRPSKMPFSVRIYESIVAARIHSLVMRVPNRP</sequence>